<dbReference type="RefSeq" id="WP_341415768.1">
    <property type="nucleotide sequence ID" value="NZ_JBBPCC010000006.1"/>
</dbReference>
<keyword evidence="2" id="KW-1185">Reference proteome</keyword>
<organism evidence="1 2">
    <name type="scientific">Paenibacillus filicis</name>
    <dbReference type="NCBI Taxonomy" id="669464"/>
    <lineage>
        <taxon>Bacteria</taxon>
        <taxon>Bacillati</taxon>
        <taxon>Bacillota</taxon>
        <taxon>Bacilli</taxon>
        <taxon>Bacillales</taxon>
        <taxon>Paenibacillaceae</taxon>
        <taxon>Paenibacillus</taxon>
    </lineage>
</organism>
<gene>
    <name evidence="1" type="ORF">WMW72_12325</name>
</gene>
<dbReference type="Proteomes" id="UP001469365">
    <property type="component" value="Unassembled WGS sequence"/>
</dbReference>
<comment type="caution">
    <text evidence="1">The sequence shown here is derived from an EMBL/GenBank/DDBJ whole genome shotgun (WGS) entry which is preliminary data.</text>
</comment>
<name>A0ABU9DIJ9_9BACL</name>
<accession>A0ABU9DIJ9</accession>
<sequence length="45" mass="5208">MNKYTEAIETIRNNYPPAHYTMLIVALDLAISVLKEKSEEQEDQP</sequence>
<evidence type="ECO:0000313" key="1">
    <source>
        <dbReference type="EMBL" id="MEK8128692.1"/>
    </source>
</evidence>
<proteinExistence type="predicted"/>
<dbReference type="EMBL" id="JBBPCC010000006">
    <property type="protein sequence ID" value="MEK8128692.1"/>
    <property type="molecule type" value="Genomic_DNA"/>
</dbReference>
<protein>
    <submittedName>
        <fullName evidence="1">Uncharacterized protein</fullName>
    </submittedName>
</protein>
<evidence type="ECO:0000313" key="2">
    <source>
        <dbReference type="Proteomes" id="UP001469365"/>
    </source>
</evidence>
<reference evidence="1 2" key="1">
    <citation type="submission" date="2024-04" db="EMBL/GenBank/DDBJ databases">
        <title>draft genome sequnece of Paenibacillus filicis.</title>
        <authorList>
            <person name="Kim D.-U."/>
        </authorList>
    </citation>
    <scope>NUCLEOTIDE SEQUENCE [LARGE SCALE GENOMIC DNA]</scope>
    <source>
        <strain evidence="1 2">KACC14197</strain>
    </source>
</reference>